<reference evidence="8 9" key="1">
    <citation type="journal article" date="2014" name="Genome Announc.">
        <title>Draft Genome Sequences of Three Strains of Bacteroides pyogenes Isolated from a Cat and Swine.</title>
        <authorList>
            <person name="Sakamoto M."/>
            <person name="Oshima K."/>
            <person name="Suda W."/>
            <person name="Kitamura K."/>
            <person name="Iida T."/>
            <person name="Hattori M."/>
            <person name="Ohkuma M."/>
        </authorList>
    </citation>
    <scope>NUCLEOTIDE SEQUENCE [LARGE SCALE GENOMIC DNA]</scope>
    <source>
        <strain evidence="8 9">JCM 6292</strain>
    </source>
</reference>
<dbReference type="PANTHER" id="PTHR43547">
    <property type="entry name" value="TWO-COMPONENT HISTIDINE KINASE"/>
    <property type="match status" value="1"/>
</dbReference>
<feature type="transmembrane region" description="Helical" evidence="6">
    <location>
        <begin position="7"/>
        <end position="30"/>
    </location>
</feature>
<evidence type="ECO:0000259" key="7">
    <source>
        <dbReference type="PROSITE" id="PS50109"/>
    </source>
</evidence>
<protein>
    <recommendedName>
        <fullName evidence="2">histidine kinase</fullName>
        <ecNumber evidence="2">2.7.13.3</ecNumber>
    </recommendedName>
</protein>
<dbReference type="InterPro" id="IPR036890">
    <property type="entry name" value="HATPase_C_sf"/>
</dbReference>
<evidence type="ECO:0000256" key="4">
    <source>
        <dbReference type="ARBA" id="ARBA00022679"/>
    </source>
</evidence>
<evidence type="ECO:0000313" key="8">
    <source>
        <dbReference type="EMBL" id="GAE16822.1"/>
    </source>
</evidence>
<keyword evidence="8" id="KW-0407">Ion channel</keyword>
<accession>W4PAM7</accession>
<keyword evidence="4" id="KW-0808">Transferase</keyword>
<dbReference type="Gene3D" id="1.10.287.130">
    <property type="match status" value="1"/>
</dbReference>
<dbReference type="SMART" id="SM00387">
    <property type="entry name" value="HATPase_c"/>
    <property type="match status" value="1"/>
</dbReference>
<dbReference type="FunFam" id="3.30.565.10:FF:000006">
    <property type="entry name" value="Sensor histidine kinase WalK"/>
    <property type="match status" value="1"/>
</dbReference>
<feature type="domain" description="Histidine kinase" evidence="7">
    <location>
        <begin position="255"/>
        <end position="472"/>
    </location>
</feature>
<dbReference type="PROSITE" id="PS50109">
    <property type="entry name" value="HIS_KIN"/>
    <property type="match status" value="1"/>
</dbReference>
<dbReference type="InterPro" id="IPR036097">
    <property type="entry name" value="HisK_dim/P_sf"/>
</dbReference>
<keyword evidence="5 8" id="KW-0418">Kinase</keyword>
<name>W4PAM7_9BACE</name>
<dbReference type="PANTHER" id="PTHR43547:SF2">
    <property type="entry name" value="HYBRID SIGNAL TRANSDUCTION HISTIDINE KINASE C"/>
    <property type="match status" value="1"/>
</dbReference>
<dbReference type="InterPro" id="IPR003594">
    <property type="entry name" value="HATPase_dom"/>
</dbReference>
<dbReference type="CDD" id="cd00082">
    <property type="entry name" value="HisKA"/>
    <property type="match status" value="1"/>
</dbReference>
<evidence type="ECO:0000256" key="3">
    <source>
        <dbReference type="ARBA" id="ARBA00022553"/>
    </source>
</evidence>
<organism evidence="8 9">
    <name type="scientific">Bacteroides pyogenes JCM 6292</name>
    <dbReference type="NCBI Taxonomy" id="1235809"/>
    <lineage>
        <taxon>Bacteria</taxon>
        <taxon>Pseudomonadati</taxon>
        <taxon>Bacteroidota</taxon>
        <taxon>Bacteroidia</taxon>
        <taxon>Bacteroidales</taxon>
        <taxon>Bacteroidaceae</taxon>
        <taxon>Bacteroides</taxon>
    </lineage>
</organism>
<dbReference type="Pfam" id="PF00512">
    <property type="entry name" value="HisKA"/>
    <property type="match status" value="1"/>
</dbReference>
<dbReference type="InterPro" id="IPR004358">
    <property type="entry name" value="Sig_transdc_His_kin-like_C"/>
</dbReference>
<proteinExistence type="predicted"/>
<keyword evidence="8" id="KW-0406">Ion transport</keyword>
<dbReference type="EMBL" id="BAIQ01000044">
    <property type="protein sequence ID" value="GAE16822.1"/>
    <property type="molecule type" value="Genomic_DNA"/>
</dbReference>
<dbReference type="Gene3D" id="3.30.565.10">
    <property type="entry name" value="Histidine kinase-like ATPase, C-terminal domain"/>
    <property type="match status" value="1"/>
</dbReference>
<keyword evidence="6" id="KW-1133">Transmembrane helix</keyword>
<evidence type="ECO:0000313" key="9">
    <source>
        <dbReference type="Proteomes" id="UP000018861"/>
    </source>
</evidence>
<evidence type="ECO:0000256" key="2">
    <source>
        <dbReference type="ARBA" id="ARBA00012438"/>
    </source>
</evidence>
<dbReference type="GO" id="GO:0000155">
    <property type="term" value="F:phosphorelay sensor kinase activity"/>
    <property type="evidence" value="ECO:0007669"/>
    <property type="project" value="InterPro"/>
</dbReference>
<dbReference type="InterPro" id="IPR003661">
    <property type="entry name" value="HisK_dim/P_dom"/>
</dbReference>
<comment type="caution">
    <text evidence="8">The sequence shown here is derived from an EMBL/GenBank/DDBJ whole genome shotgun (WGS) entry which is preliminary data.</text>
</comment>
<dbReference type="CDD" id="cd00075">
    <property type="entry name" value="HATPase"/>
    <property type="match status" value="1"/>
</dbReference>
<keyword evidence="3" id="KW-0597">Phosphoprotein</keyword>
<evidence type="ECO:0000256" key="5">
    <source>
        <dbReference type="ARBA" id="ARBA00022777"/>
    </source>
</evidence>
<dbReference type="PRINTS" id="PR00344">
    <property type="entry name" value="BCTRLSENSOR"/>
</dbReference>
<dbReference type="Pfam" id="PF02518">
    <property type="entry name" value="HATPase_c"/>
    <property type="match status" value="1"/>
</dbReference>
<comment type="catalytic activity">
    <reaction evidence="1">
        <text>ATP + protein L-histidine = ADP + protein N-phospho-L-histidine.</text>
        <dbReference type="EC" id="2.7.13.3"/>
    </reaction>
</comment>
<dbReference type="AlphaFoldDB" id="W4PAM7"/>
<feature type="transmembrane region" description="Helical" evidence="6">
    <location>
        <begin position="214"/>
        <end position="236"/>
    </location>
</feature>
<gene>
    <name evidence="8" type="ORF">JCM6292_3318</name>
</gene>
<dbReference type="Proteomes" id="UP000018861">
    <property type="component" value="Unassembled WGS sequence"/>
</dbReference>
<dbReference type="GO" id="GO:0034220">
    <property type="term" value="P:monoatomic ion transmembrane transport"/>
    <property type="evidence" value="ECO:0007669"/>
    <property type="project" value="UniProtKB-KW"/>
</dbReference>
<keyword evidence="6" id="KW-0472">Membrane</keyword>
<dbReference type="InterPro" id="IPR005467">
    <property type="entry name" value="His_kinase_dom"/>
</dbReference>
<dbReference type="SUPFAM" id="SSF47384">
    <property type="entry name" value="Homodimeric domain of signal transducing histidine kinase"/>
    <property type="match status" value="1"/>
</dbReference>
<keyword evidence="8" id="KW-0813">Transport</keyword>
<dbReference type="EC" id="2.7.13.3" evidence="2"/>
<sequence>MRKFRNIVIVIITSISALFIFNIIYLHGLFECIEEDTRRVISSCIEEADSKEMQARLDVISRHSDGNRSIVIDKAFKSDSISEKSVVQTTTRAMTNDKDTATRTYSETSELDMATFGQLLKEIRTTIHQNIDNLLPVNLHRLDSLLSIELNEKGISTNIYYIEIVNQKTGDIIDSSFRNSIKSDNSFVYVFDQENRYAYQIYMASLTGTVFQQMAGVLISTFLIILLLGGIFWYFIHTVMQQKTLEEMKDDFTNNMTHELKTPIAVAYSAADTLLNFRQGEIREKRQKYLQVCIEQLTHLSGLVEQILSMSMERRKSLTMNKEYLELNSMLNQQIELHKLKSTKDVKFQLNIEPDDLTVYADNVHLNNVISNLLDNAIKYSKGNPDIEILARQEGEYSVISIKDNGIGISASSIEHIFKKFYRVPKGNLHNVKGYGLGLFYVKQIIERHGGNINVKSISNKGSIFTIKIPVK</sequence>
<dbReference type="SMART" id="SM00388">
    <property type="entry name" value="HisKA"/>
    <property type="match status" value="1"/>
</dbReference>
<keyword evidence="6" id="KW-0812">Transmembrane</keyword>
<evidence type="ECO:0000256" key="6">
    <source>
        <dbReference type="SAM" id="Phobius"/>
    </source>
</evidence>
<dbReference type="SUPFAM" id="SSF55874">
    <property type="entry name" value="ATPase domain of HSP90 chaperone/DNA topoisomerase II/histidine kinase"/>
    <property type="match status" value="1"/>
</dbReference>
<evidence type="ECO:0000256" key="1">
    <source>
        <dbReference type="ARBA" id="ARBA00000085"/>
    </source>
</evidence>